<dbReference type="InterPro" id="IPR036259">
    <property type="entry name" value="MFS_trans_sf"/>
</dbReference>
<name>A0A6A5U6X2_9PLEO</name>
<dbReference type="SUPFAM" id="SSF103473">
    <property type="entry name" value="MFS general substrate transporter"/>
    <property type="match status" value="1"/>
</dbReference>
<dbReference type="Pfam" id="PF00083">
    <property type="entry name" value="Sugar_tr"/>
    <property type="match status" value="1"/>
</dbReference>
<evidence type="ECO:0000256" key="5">
    <source>
        <dbReference type="ARBA" id="ARBA00022989"/>
    </source>
</evidence>
<feature type="transmembrane region" description="Helical" evidence="8">
    <location>
        <begin position="12"/>
        <end position="30"/>
    </location>
</feature>
<dbReference type="PANTHER" id="PTHR48022:SF26">
    <property type="entry name" value="MAJOR FACILITATOR SUPERFAMILY (MFS) PROFILE DOMAIN-CONTAINING PROTEIN-RELATED"/>
    <property type="match status" value="1"/>
</dbReference>
<feature type="transmembrane region" description="Helical" evidence="8">
    <location>
        <begin position="368"/>
        <end position="393"/>
    </location>
</feature>
<evidence type="ECO:0000256" key="1">
    <source>
        <dbReference type="ARBA" id="ARBA00004141"/>
    </source>
</evidence>
<keyword evidence="5 8" id="KW-1133">Transmembrane helix</keyword>
<keyword evidence="11" id="KW-1185">Reference proteome</keyword>
<feature type="transmembrane region" description="Helical" evidence="8">
    <location>
        <begin position="175"/>
        <end position="196"/>
    </location>
</feature>
<dbReference type="NCBIfam" id="TIGR00879">
    <property type="entry name" value="SP"/>
    <property type="match status" value="1"/>
</dbReference>
<comment type="similarity">
    <text evidence="2 7">Belongs to the major facilitator superfamily. Sugar transporter (TC 2.A.1.1) family.</text>
</comment>
<feature type="domain" description="Major facilitator superfamily (MFS) profile" evidence="9">
    <location>
        <begin position="17"/>
        <end position="458"/>
    </location>
</feature>
<evidence type="ECO:0000256" key="4">
    <source>
        <dbReference type="ARBA" id="ARBA00022692"/>
    </source>
</evidence>
<gene>
    <name evidence="10" type="ORF">CC80DRAFT_523269</name>
</gene>
<dbReference type="AlphaFoldDB" id="A0A6A5U6X2"/>
<dbReference type="PROSITE" id="PS50850">
    <property type="entry name" value="MFS"/>
    <property type="match status" value="1"/>
</dbReference>
<keyword evidence="3 7" id="KW-0813">Transport</keyword>
<comment type="subcellular location">
    <subcellularLocation>
        <location evidence="1">Membrane</location>
        <topology evidence="1">Multi-pass membrane protein</topology>
    </subcellularLocation>
</comment>
<evidence type="ECO:0000313" key="11">
    <source>
        <dbReference type="Proteomes" id="UP000800035"/>
    </source>
</evidence>
<dbReference type="Proteomes" id="UP000800035">
    <property type="component" value="Unassembled WGS sequence"/>
</dbReference>
<feature type="transmembrane region" description="Helical" evidence="8">
    <location>
        <begin position="61"/>
        <end position="81"/>
    </location>
</feature>
<feature type="transmembrane region" description="Helical" evidence="8">
    <location>
        <begin position="145"/>
        <end position="169"/>
    </location>
</feature>
<dbReference type="InterPro" id="IPR050360">
    <property type="entry name" value="MFS_Sugar_Transporters"/>
</dbReference>
<feature type="transmembrane region" description="Helical" evidence="8">
    <location>
        <begin position="307"/>
        <end position="327"/>
    </location>
</feature>
<evidence type="ECO:0000256" key="6">
    <source>
        <dbReference type="ARBA" id="ARBA00023136"/>
    </source>
</evidence>
<dbReference type="InterPro" id="IPR020846">
    <property type="entry name" value="MFS_dom"/>
</dbReference>
<reference evidence="10" key="1">
    <citation type="journal article" date="2020" name="Stud. Mycol.">
        <title>101 Dothideomycetes genomes: a test case for predicting lifestyles and emergence of pathogens.</title>
        <authorList>
            <person name="Haridas S."/>
            <person name="Albert R."/>
            <person name="Binder M."/>
            <person name="Bloem J."/>
            <person name="Labutti K."/>
            <person name="Salamov A."/>
            <person name="Andreopoulos B."/>
            <person name="Baker S."/>
            <person name="Barry K."/>
            <person name="Bills G."/>
            <person name="Bluhm B."/>
            <person name="Cannon C."/>
            <person name="Castanera R."/>
            <person name="Culley D."/>
            <person name="Daum C."/>
            <person name="Ezra D."/>
            <person name="Gonzalez J."/>
            <person name="Henrissat B."/>
            <person name="Kuo A."/>
            <person name="Liang C."/>
            <person name="Lipzen A."/>
            <person name="Lutzoni F."/>
            <person name="Magnuson J."/>
            <person name="Mondo S."/>
            <person name="Nolan M."/>
            <person name="Ohm R."/>
            <person name="Pangilinan J."/>
            <person name="Park H.-J."/>
            <person name="Ramirez L."/>
            <person name="Alfaro M."/>
            <person name="Sun H."/>
            <person name="Tritt A."/>
            <person name="Yoshinaga Y."/>
            <person name="Zwiers L.-H."/>
            <person name="Turgeon B."/>
            <person name="Goodwin S."/>
            <person name="Spatafora J."/>
            <person name="Crous P."/>
            <person name="Grigoriev I."/>
        </authorList>
    </citation>
    <scope>NUCLEOTIDE SEQUENCE</scope>
    <source>
        <strain evidence="10">CBS 675.92</strain>
    </source>
</reference>
<proteinExistence type="inferred from homology"/>
<protein>
    <submittedName>
        <fullName evidence="10">Sugar transporter STL1</fullName>
    </submittedName>
</protein>
<organism evidence="10 11">
    <name type="scientific">Byssothecium circinans</name>
    <dbReference type="NCBI Taxonomy" id="147558"/>
    <lineage>
        <taxon>Eukaryota</taxon>
        <taxon>Fungi</taxon>
        <taxon>Dikarya</taxon>
        <taxon>Ascomycota</taxon>
        <taxon>Pezizomycotina</taxon>
        <taxon>Dothideomycetes</taxon>
        <taxon>Pleosporomycetidae</taxon>
        <taxon>Pleosporales</taxon>
        <taxon>Massarineae</taxon>
        <taxon>Massarinaceae</taxon>
        <taxon>Byssothecium</taxon>
    </lineage>
</organism>
<dbReference type="OrthoDB" id="6339427at2759"/>
<evidence type="ECO:0000259" key="9">
    <source>
        <dbReference type="PROSITE" id="PS50850"/>
    </source>
</evidence>
<evidence type="ECO:0000256" key="8">
    <source>
        <dbReference type="SAM" id="Phobius"/>
    </source>
</evidence>
<evidence type="ECO:0000256" key="7">
    <source>
        <dbReference type="RuleBase" id="RU003346"/>
    </source>
</evidence>
<dbReference type="GO" id="GO:0005351">
    <property type="term" value="F:carbohydrate:proton symporter activity"/>
    <property type="evidence" value="ECO:0007669"/>
    <property type="project" value="TreeGrafter"/>
</dbReference>
<keyword evidence="10" id="KW-0762">Sugar transport</keyword>
<accession>A0A6A5U6X2</accession>
<dbReference type="Gene3D" id="1.20.1250.20">
    <property type="entry name" value="MFS general substrate transporter like domains"/>
    <property type="match status" value="1"/>
</dbReference>
<feature type="transmembrane region" description="Helical" evidence="8">
    <location>
        <begin position="276"/>
        <end position="295"/>
    </location>
</feature>
<dbReference type="InterPro" id="IPR003663">
    <property type="entry name" value="Sugar/inositol_transpt"/>
</dbReference>
<evidence type="ECO:0000313" key="10">
    <source>
        <dbReference type="EMBL" id="KAF1960080.1"/>
    </source>
</evidence>
<feature type="transmembrane region" description="Helical" evidence="8">
    <location>
        <begin position="405"/>
        <end position="425"/>
    </location>
</feature>
<dbReference type="GO" id="GO:0016020">
    <property type="term" value="C:membrane"/>
    <property type="evidence" value="ECO:0007669"/>
    <property type="project" value="UniProtKB-SubCell"/>
</dbReference>
<keyword evidence="4 8" id="KW-0812">Transmembrane</keyword>
<dbReference type="InterPro" id="IPR005828">
    <property type="entry name" value="MFS_sugar_transport-like"/>
</dbReference>
<feature type="transmembrane region" description="Helical" evidence="8">
    <location>
        <begin position="114"/>
        <end position="133"/>
    </location>
</feature>
<evidence type="ECO:0000256" key="2">
    <source>
        <dbReference type="ARBA" id="ARBA00010992"/>
    </source>
</evidence>
<dbReference type="PANTHER" id="PTHR48022">
    <property type="entry name" value="PLASTIDIC GLUCOSE TRANSPORTER 4"/>
    <property type="match status" value="1"/>
</dbReference>
<feature type="transmembrane region" description="Helical" evidence="8">
    <location>
        <begin position="88"/>
        <end position="108"/>
    </location>
</feature>
<keyword evidence="6 8" id="KW-0472">Membrane</keyword>
<dbReference type="EMBL" id="ML976983">
    <property type="protein sequence ID" value="KAF1960080.1"/>
    <property type="molecule type" value="Genomic_DNA"/>
</dbReference>
<evidence type="ECO:0000256" key="3">
    <source>
        <dbReference type="ARBA" id="ARBA00022448"/>
    </source>
</evidence>
<dbReference type="PRINTS" id="PR00171">
    <property type="entry name" value="SUGRTRNSPORT"/>
</dbReference>
<sequence length="525" mass="57850">MAPRYLGGSGERLTVWISIAASTVLIFYGYDQGVFGNVIISEDFLETFGHPSANMQGVMTSIYNIGCFIGAMSTIWTGDILGRPRQILLGSTVIAVGAIIQTASYGVAQMMVGRIVAGLGTGMNTATAGVWQAETSKMSSRGKLVIIQMANCITGFSISNWLTLAFSFAPRDVAWRFPLAFQIFFTLCIYALCPFLPDSPRLLIRKGKDTEALEVLAALEGHGVAPDSPTVRTQYNIIKDILDREHMNTYSWWQLLSGKGPAGVLRRMILGAWMQAMNQISGINVTSYYMSYIFINALGISTLLSRILAAAGSVDYLVFACLAYFVIERYGRRRVMMVSAAACSTCWIVIAIALGLSAKGGDSYKLGIVAVSFFFVFFASFGMGVLGVPWLYPTEINALEMRTKGASLAMATNWIMNYAVVQVTLPGIQNIGWKFWIIWAVICFAFIPITYFFYPETANRTLEDIDRFFETDPGIFIHRNKLAVQLHRPAEFIEADERIARAEADGVKVGAESGKREFVETKESV</sequence>
<feature type="transmembrane region" description="Helical" evidence="8">
    <location>
        <begin position="431"/>
        <end position="454"/>
    </location>
</feature>
<feature type="transmembrane region" description="Helical" evidence="8">
    <location>
        <begin position="334"/>
        <end position="356"/>
    </location>
</feature>